<evidence type="ECO:0000313" key="2">
    <source>
        <dbReference type="Proteomes" id="UP000292052"/>
    </source>
</evidence>
<dbReference type="EMBL" id="QDEB01042897">
    <property type="protein sequence ID" value="RZC38491.1"/>
    <property type="molecule type" value="Genomic_DNA"/>
</dbReference>
<dbReference type="GO" id="GO:0016192">
    <property type="term" value="P:vesicle-mediated transport"/>
    <property type="evidence" value="ECO:0007669"/>
    <property type="project" value="InterPro"/>
</dbReference>
<dbReference type="SUPFAM" id="SSF50989">
    <property type="entry name" value="Clathrin heavy-chain terminal domain"/>
    <property type="match status" value="1"/>
</dbReference>
<dbReference type="InterPro" id="IPR036397">
    <property type="entry name" value="RNaseH_sf"/>
</dbReference>
<dbReference type="GO" id="GO:0030132">
    <property type="term" value="C:clathrin coat of coated pit"/>
    <property type="evidence" value="ECO:0007669"/>
    <property type="project" value="InterPro"/>
</dbReference>
<evidence type="ECO:0008006" key="3">
    <source>
        <dbReference type="Google" id="ProtNLM"/>
    </source>
</evidence>
<dbReference type="Gene3D" id="3.30.420.10">
    <property type="entry name" value="Ribonuclease H-like superfamily/Ribonuclease H"/>
    <property type="match status" value="1"/>
</dbReference>
<dbReference type="GO" id="GO:0030130">
    <property type="term" value="C:clathrin coat of trans-Golgi network vesicle"/>
    <property type="evidence" value="ECO:0007669"/>
    <property type="project" value="InterPro"/>
</dbReference>
<evidence type="ECO:0000313" key="1">
    <source>
        <dbReference type="EMBL" id="RZC38491.1"/>
    </source>
</evidence>
<reference evidence="1 2" key="1">
    <citation type="submission" date="2017-03" db="EMBL/GenBank/DDBJ databases">
        <title>Genome of the blue death feigning beetle - Asbolus verrucosus.</title>
        <authorList>
            <person name="Rider S.D."/>
        </authorList>
    </citation>
    <scope>NUCLEOTIDE SEQUENCE [LARGE SCALE GENOMIC DNA]</scope>
    <source>
        <strain evidence="1">Butters</strain>
        <tissue evidence="1">Head and leg muscle</tissue>
    </source>
</reference>
<dbReference type="GO" id="GO:0003676">
    <property type="term" value="F:nucleic acid binding"/>
    <property type="evidence" value="ECO:0007669"/>
    <property type="project" value="InterPro"/>
</dbReference>
<comment type="caution">
    <text evidence="1">The sequence shown here is derived from an EMBL/GenBank/DDBJ whole genome shotgun (WGS) entry which is preliminary data.</text>
</comment>
<dbReference type="PANTHER" id="PTHR47326">
    <property type="entry name" value="TRANSPOSABLE ELEMENT TC3 TRANSPOSASE-LIKE PROTEIN"/>
    <property type="match status" value="1"/>
</dbReference>
<keyword evidence="2" id="KW-1185">Reference proteome</keyword>
<organism evidence="1 2">
    <name type="scientific">Asbolus verrucosus</name>
    <name type="common">Desert ironclad beetle</name>
    <dbReference type="NCBI Taxonomy" id="1661398"/>
    <lineage>
        <taxon>Eukaryota</taxon>
        <taxon>Metazoa</taxon>
        <taxon>Ecdysozoa</taxon>
        <taxon>Arthropoda</taxon>
        <taxon>Hexapoda</taxon>
        <taxon>Insecta</taxon>
        <taxon>Pterygota</taxon>
        <taxon>Neoptera</taxon>
        <taxon>Endopterygota</taxon>
        <taxon>Coleoptera</taxon>
        <taxon>Polyphaga</taxon>
        <taxon>Cucujiformia</taxon>
        <taxon>Tenebrionidae</taxon>
        <taxon>Pimeliinae</taxon>
        <taxon>Asbolus</taxon>
    </lineage>
</organism>
<gene>
    <name evidence="1" type="ORF">BDFB_011296</name>
</gene>
<sequence length="102" mass="12158">MEDEPQLSPGGLSHRAPEVSFTTCQRIVRQDRGLYLYKIQVYQELLPHDYNKRVDYCNWFNNMMNNDEILDRTFYSDEAWFHLSGVINTQTMRMWSADSNIT</sequence>
<dbReference type="OrthoDB" id="8195099at2759"/>
<proteinExistence type="predicted"/>
<protein>
    <recommendedName>
        <fullName evidence="3">DDE 3 domain containing protein</fullName>
    </recommendedName>
</protein>
<dbReference type="InterPro" id="IPR016025">
    <property type="entry name" value="Clathrin_H-chain_N"/>
</dbReference>
<accession>A0A482W018</accession>
<name>A0A482W018_ASBVE</name>
<dbReference type="AlphaFoldDB" id="A0A482W018"/>
<dbReference type="PANTHER" id="PTHR47326:SF1">
    <property type="entry name" value="HTH PSQ-TYPE DOMAIN-CONTAINING PROTEIN"/>
    <property type="match status" value="1"/>
</dbReference>
<dbReference type="GO" id="GO:0006886">
    <property type="term" value="P:intracellular protein transport"/>
    <property type="evidence" value="ECO:0007669"/>
    <property type="project" value="InterPro"/>
</dbReference>
<dbReference type="GO" id="GO:0005198">
    <property type="term" value="F:structural molecule activity"/>
    <property type="evidence" value="ECO:0007669"/>
    <property type="project" value="InterPro"/>
</dbReference>
<dbReference type="Proteomes" id="UP000292052">
    <property type="component" value="Unassembled WGS sequence"/>
</dbReference>